<dbReference type="InterPro" id="IPR026193">
    <property type="entry name" value="NDUFV3"/>
</dbReference>
<dbReference type="EMBL" id="CATNWA010021034">
    <property type="protein sequence ID" value="CAI9621077.1"/>
    <property type="molecule type" value="Genomic_DNA"/>
</dbReference>
<accession>A0ABN9HJR9</accession>
<reference evidence="2" key="1">
    <citation type="submission" date="2023-05" db="EMBL/GenBank/DDBJ databases">
        <authorList>
            <person name="Stuckert A."/>
        </authorList>
    </citation>
    <scope>NUCLEOTIDE SEQUENCE</scope>
</reference>
<dbReference type="PANTHER" id="PTHR17117">
    <property type="entry name" value="NADH-UBIQUINONE OXIDOREDUCTASE"/>
    <property type="match status" value="1"/>
</dbReference>
<evidence type="ECO:0000256" key="1">
    <source>
        <dbReference type="SAM" id="MobiDB-lite"/>
    </source>
</evidence>
<evidence type="ECO:0008006" key="4">
    <source>
        <dbReference type="Google" id="ProtNLM"/>
    </source>
</evidence>
<protein>
    <recommendedName>
        <fullName evidence="4">NADH dehydrogenase [ubiquinone] flavoprotein 3, mitochondrial</fullName>
    </recommendedName>
</protein>
<sequence>MFSSSFLVTPPPTSAAPPPEEPFDNSKYQNQQHHSYTPLTFVNYDVDLAKYRLPQPSSGRPSPQH</sequence>
<evidence type="ECO:0000313" key="3">
    <source>
        <dbReference type="Proteomes" id="UP001162483"/>
    </source>
</evidence>
<organism evidence="2 3">
    <name type="scientific">Staurois parvus</name>
    <dbReference type="NCBI Taxonomy" id="386267"/>
    <lineage>
        <taxon>Eukaryota</taxon>
        <taxon>Metazoa</taxon>
        <taxon>Chordata</taxon>
        <taxon>Craniata</taxon>
        <taxon>Vertebrata</taxon>
        <taxon>Euteleostomi</taxon>
        <taxon>Amphibia</taxon>
        <taxon>Batrachia</taxon>
        <taxon>Anura</taxon>
        <taxon>Neobatrachia</taxon>
        <taxon>Ranoidea</taxon>
        <taxon>Ranidae</taxon>
        <taxon>Staurois</taxon>
    </lineage>
</organism>
<dbReference type="PANTHER" id="PTHR17117:SF3">
    <property type="entry name" value="NADH DEHYDROGENASE [UBIQUINONE] FLAVOPROTEIN 3, MITOCHONDRIAL"/>
    <property type="match status" value="1"/>
</dbReference>
<keyword evidence="3" id="KW-1185">Reference proteome</keyword>
<proteinExistence type="predicted"/>
<dbReference type="Pfam" id="PF15880">
    <property type="entry name" value="NDUFV3"/>
    <property type="match status" value="1"/>
</dbReference>
<feature type="compositionally biased region" description="Polar residues" evidence="1">
    <location>
        <begin position="26"/>
        <end position="36"/>
    </location>
</feature>
<name>A0ABN9HJR9_9NEOB</name>
<evidence type="ECO:0000313" key="2">
    <source>
        <dbReference type="EMBL" id="CAI9621077.1"/>
    </source>
</evidence>
<dbReference type="Proteomes" id="UP001162483">
    <property type="component" value="Unassembled WGS sequence"/>
</dbReference>
<gene>
    <name evidence="2" type="ORF">SPARVUS_LOCUS16085270</name>
</gene>
<feature type="region of interest" description="Disordered" evidence="1">
    <location>
        <begin position="1"/>
        <end position="36"/>
    </location>
</feature>
<comment type="caution">
    <text evidence="2">The sequence shown here is derived from an EMBL/GenBank/DDBJ whole genome shotgun (WGS) entry which is preliminary data.</text>
</comment>
<feature type="compositionally biased region" description="Pro residues" evidence="1">
    <location>
        <begin position="9"/>
        <end position="20"/>
    </location>
</feature>